<evidence type="ECO:0000313" key="3">
    <source>
        <dbReference type="Proteomes" id="UP001140453"/>
    </source>
</evidence>
<dbReference type="Proteomes" id="UP001140453">
    <property type="component" value="Unassembled WGS sequence"/>
</dbReference>
<proteinExistence type="predicted"/>
<dbReference type="OrthoDB" id="5344482at2759"/>
<evidence type="ECO:0000256" key="1">
    <source>
        <dbReference type="SAM" id="MobiDB-lite"/>
    </source>
</evidence>
<name>A0A9W8YX96_9PEZI</name>
<evidence type="ECO:0000313" key="2">
    <source>
        <dbReference type="EMBL" id="KAJ4394307.1"/>
    </source>
</evidence>
<dbReference type="EMBL" id="JAPEVB010000002">
    <property type="protein sequence ID" value="KAJ4394307.1"/>
    <property type="molecule type" value="Genomic_DNA"/>
</dbReference>
<reference evidence="2" key="1">
    <citation type="submission" date="2022-10" db="EMBL/GenBank/DDBJ databases">
        <title>Tapping the CABI collections for fungal endophytes: first genome assemblies for Collariella, Neodidymelliopsis, Ascochyta clinopodiicola, Didymella pomorum, Didymosphaeria variabile, Neocosmospora piperis and Neocucurbitaria cava.</title>
        <authorList>
            <person name="Hill R."/>
        </authorList>
    </citation>
    <scope>NUCLEOTIDE SEQUENCE</scope>
    <source>
        <strain evidence="2">IMI 355082</strain>
    </source>
</reference>
<keyword evidence="3" id="KW-1185">Reference proteome</keyword>
<protein>
    <submittedName>
        <fullName evidence="2">Uncharacterized protein</fullName>
    </submittedName>
</protein>
<feature type="region of interest" description="Disordered" evidence="1">
    <location>
        <begin position="202"/>
        <end position="222"/>
    </location>
</feature>
<comment type="caution">
    <text evidence="2">The sequence shown here is derived from an EMBL/GenBank/DDBJ whole genome shotgun (WGS) entry which is preliminary data.</text>
</comment>
<gene>
    <name evidence="2" type="ORF">N0V93_003524</name>
</gene>
<feature type="region of interest" description="Disordered" evidence="1">
    <location>
        <begin position="286"/>
        <end position="324"/>
    </location>
</feature>
<dbReference type="AlphaFoldDB" id="A0A9W8YX96"/>
<sequence>MAQPTIATEDFGTVNVVETPTSPSSAFILSRFEFETGTKGNEGTKILMVEWDAAAALGDPKAKASLDDWEVKWDGKEALAVLPIRDAETPESTCRIHFLLPPKAPIPALITVSPKSAEAADLHTKPLPAIFPEGLVNEDKGTRGVLHTIWAKSRLEQLEDEIVAEMKANGESVGLEMALQERQWIVDHFGLQIDTSSAEAIPLSPSGGDATSPVSPRSPIGGRLGEKLRGLKLATSPAELAAAKLSQAQAKKVTSLAPDSAPPGFNARPLAASSAGGIASLSAVMQTGQMAPEKSHDTEEDLFALPMSPRSPEMAMSPFSMLKS</sequence>
<organism evidence="2 3">
    <name type="scientific">Gnomoniopsis smithogilvyi</name>
    <dbReference type="NCBI Taxonomy" id="1191159"/>
    <lineage>
        <taxon>Eukaryota</taxon>
        <taxon>Fungi</taxon>
        <taxon>Dikarya</taxon>
        <taxon>Ascomycota</taxon>
        <taxon>Pezizomycotina</taxon>
        <taxon>Sordariomycetes</taxon>
        <taxon>Sordariomycetidae</taxon>
        <taxon>Diaporthales</taxon>
        <taxon>Gnomoniaceae</taxon>
        <taxon>Gnomoniopsis</taxon>
    </lineage>
</organism>
<accession>A0A9W8YX96</accession>